<evidence type="ECO:0000313" key="7">
    <source>
        <dbReference type="EMBL" id="SVE17974.1"/>
    </source>
</evidence>
<evidence type="ECO:0000256" key="4">
    <source>
        <dbReference type="ARBA" id="ARBA00022989"/>
    </source>
</evidence>
<feature type="non-terminal residue" evidence="7">
    <location>
        <position position="1"/>
    </location>
</feature>
<dbReference type="GO" id="GO:0035435">
    <property type="term" value="P:phosphate ion transmembrane transport"/>
    <property type="evidence" value="ECO:0007669"/>
    <property type="project" value="TreeGrafter"/>
</dbReference>
<evidence type="ECO:0000256" key="5">
    <source>
        <dbReference type="ARBA" id="ARBA00023136"/>
    </source>
</evidence>
<dbReference type="Pfam" id="PF01384">
    <property type="entry name" value="PHO4"/>
    <property type="match status" value="1"/>
</dbReference>
<proteinExistence type="predicted"/>
<dbReference type="AlphaFoldDB" id="A0A383BDM7"/>
<feature type="transmembrane region" description="Helical" evidence="6">
    <location>
        <begin position="192"/>
        <end position="214"/>
    </location>
</feature>
<name>A0A383BDM7_9ZZZZ</name>
<reference evidence="7" key="1">
    <citation type="submission" date="2018-05" db="EMBL/GenBank/DDBJ databases">
        <authorList>
            <person name="Lanie J.A."/>
            <person name="Ng W.-L."/>
            <person name="Kazmierczak K.M."/>
            <person name="Andrzejewski T.M."/>
            <person name="Davidsen T.M."/>
            <person name="Wayne K.J."/>
            <person name="Tettelin H."/>
            <person name="Glass J.I."/>
            <person name="Rusch D."/>
            <person name="Podicherti R."/>
            <person name="Tsui H.-C.T."/>
            <person name="Winkler M.E."/>
        </authorList>
    </citation>
    <scope>NUCLEOTIDE SEQUENCE</scope>
</reference>
<evidence type="ECO:0008006" key="8">
    <source>
        <dbReference type="Google" id="ProtNLM"/>
    </source>
</evidence>
<sequence length="220" mass="22917">GAGIAHGGPSVLVGSGMLKIVMGLAFSPLLGLTFGFVIMLAIYWVFRHFSPAMVTTIFSKLQILTAAAMAFSHGSNDAQKTMGIITLALVVSKASSLDTVEVPLWVILLSASVMAMGTYFGGSRVIRTLGVRIITMRPVHGFAAESAAAAVIEFATRSGIPVSTTHVITSTILGMGSTRRLSAVRWGVAKGIVYAWVLTFPICGVLGAALYVAVDAVTKG</sequence>
<evidence type="ECO:0000256" key="2">
    <source>
        <dbReference type="ARBA" id="ARBA00022448"/>
    </source>
</evidence>
<evidence type="ECO:0000256" key="1">
    <source>
        <dbReference type="ARBA" id="ARBA00004141"/>
    </source>
</evidence>
<accession>A0A383BDM7</accession>
<comment type="subcellular location">
    <subcellularLocation>
        <location evidence="1">Membrane</location>
        <topology evidence="1">Multi-pass membrane protein</topology>
    </subcellularLocation>
</comment>
<evidence type="ECO:0000256" key="6">
    <source>
        <dbReference type="SAM" id="Phobius"/>
    </source>
</evidence>
<feature type="transmembrane region" description="Helical" evidence="6">
    <location>
        <begin position="102"/>
        <end position="122"/>
    </location>
</feature>
<evidence type="ECO:0000256" key="3">
    <source>
        <dbReference type="ARBA" id="ARBA00022692"/>
    </source>
</evidence>
<protein>
    <recommendedName>
        <fullName evidence="8">Inorganic phosphate transporter</fullName>
    </recommendedName>
</protein>
<dbReference type="PANTHER" id="PTHR11101:SF80">
    <property type="entry name" value="PHOSPHATE TRANSPORTER"/>
    <property type="match status" value="1"/>
</dbReference>
<keyword evidence="3 6" id="KW-0812">Transmembrane</keyword>
<keyword evidence="2" id="KW-0813">Transport</keyword>
<feature type="transmembrane region" description="Helical" evidence="6">
    <location>
        <begin position="53"/>
        <end position="72"/>
    </location>
</feature>
<dbReference type="GO" id="GO:0005315">
    <property type="term" value="F:phosphate transmembrane transporter activity"/>
    <property type="evidence" value="ECO:0007669"/>
    <property type="project" value="InterPro"/>
</dbReference>
<dbReference type="GO" id="GO:0016020">
    <property type="term" value="C:membrane"/>
    <property type="evidence" value="ECO:0007669"/>
    <property type="project" value="UniProtKB-SubCell"/>
</dbReference>
<keyword evidence="5 6" id="KW-0472">Membrane</keyword>
<gene>
    <name evidence="7" type="ORF">METZ01_LOCUS470828</name>
</gene>
<dbReference type="PANTHER" id="PTHR11101">
    <property type="entry name" value="PHOSPHATE TRANSPORTER"/>
    <property type="match status" value="1"/>
</dbReference>
<dbReference type="InterPro" id="IPR001204">
    <property type="entry name" value="Phos_transporter"/>
</dbReference>
<feature type="transmembrane region" description="Helical" evidence="6">
    <location>
        <begin position="20"/>
        <end position="46"/>
    </location>
</feature>
<organism evidence="7">
    <name type="scientific">marine metagenome</name>
    <dbReference type="NCBI Taxonomy" id="408172"/>
    <lineage>
        <taxon>unclassified sequences</taxon>
        <taxon>metagenomes</taxon>
        <taxon>ecological metagenomes</taxon>
    </lineage>
</organism>
<keyword evidence="4 6" id="KW-1133">Transmembrane helix</keyword>
<dbReference type="EMBL" id="UINC01199509">
    <property type="protein sequence ID" value="SVE17974.1"/>
    <property type="molecule type" value="Genomic_DNA"/>
</dbReference>